<dbReference type="Gene3D" id="1.20.120.540">
    <property type="entry name" value="Voltage-gated potassium channels"/>
    <property type="match status" value="1"/>
</dbReference>
<dbReference type="InterPro" id="IPR036259">
    <property type="entry name" value="MFS_trans_sf"/>
</dbReference>
<evidence type="ECO:0000256" key="2">
    <source>
        <dbReference type="ARBA" id="ARBA00022692"/>
    </source>
</evidence>
<feature type="transmembrane region" description="Helical" evidence="5">
    <location>
        <begin position="389"/>
        <end position="410"/>
    </location>
</feature>
<feature type="transmembrane region" description="Helical" evidence="5">
    <location>
        <begin position="51"/>
        <end position="74"/>
    </location>
</feature>
<evidence type="ECO:0000256" key="1">
    <source>
        <dbReference type="ARBA" id="ARBA00004141"/>
    </source>
</evidence>
<feature type="transmembrane region" description="Helical" evidence="5">
    <location>
        <begin position="322"/>
        <end position="345"/>
    </location>
</feature>
<organism evidence="6 7">
    <name type="scientific">Mya arenaria</name>
    <name type="common">Soft-shell clam</name>
    <dbReference type="NCBI Taxonomy" id="6604"/>
    <lineage>
        <taxon>Eukaryota</taxon>
        <taxon>Metazoa</taxon>
        <taxon>Spiralia</taxon>
        <taxon>Lophotrochozoa</taxon>
        <taxon>Mollusca</taxon>
        <taxon>Bivalvia</taxon>
        <taxon>Autobranchia</taxon>
        <taxon>Heteroconchia</taxon>
        <taxon>Euheterodonta</taxon>
        <taxon>Imparidentia</taxon>
        <taxon>Neoheterodontei</taxon>
        <taxon>Myida</taxon>
        <taxon>Myoidea</taxon>
        <taxon>Myidae</taxon>
        <taxon>Mya</taxon>
    </lineage>
</organism>
<dbReference type="PANTHER" id="PTHR11662">
    <property type="entry name" value="SOLUTE CARRIER FAMILY 17"/>
    <property type="match status" value="1"/>
</dbReference>
<dbReference type="InterPro" id="IPR050382">
    <property type="entry name" value="MFS_Na/Anion_cotransporter"/>
</dbReference>
<keyword evidence="3 5" id="KW-1133">Transmembrane helix</keyword>
<evidence type="ECO:0000256" key="4">
    <source>
        <dbReference type="ARBA" id="ARBA00023136"/>
    </source>
</evidence>
<keyword evidence="4 5" id="KW-0472">Membrane</keyword>
<dbReference type="InterPro" id="IPR027378">
    <property type="entry name" value="Nucleotide_channel_N"/>
</dbReference>
<name>A0ABY7E4U9_MYAAR</name>
<feature type="transmembrane region" description="Helical" evidence="5">
    <location>
        <begin position="297"/>
        <end position="316"/>
    </location>
</feature>
<feature type="transmembrane region" description="Helical" evidence="5">
    <location>
        <begin position="259"/>
        <end position="277"/>
    </location>
</feature>
<gene>
    <name evidence="6" type="ORF">MAR_010550</name>
</gene>
<dbReference type="Pfam" id="PF07690">
    <property type="entry name" value="MFS_1"/>
    <property type="match status" value="1"/>
</dbReference>
<reference evidence="6" key="1">
    <citation type="submission" date="2022-11" db="EMBL/GenBank/DDBJ databases">
        <title>Centuries of genome instability and evolution in soft-shell clam transmissible cancer (bioRxiv).</title>
        <authorList>
            <person name="Hart S.F.M."/>
            <person name="Yonemitsu M.A."/>
            <person name="Giersch R.M."/>
            <person name="Beal B.F."/>
            <person name="Arriagada G."/>
            <person name="Davis B.W."/>
            <person name="Ostrander E.A."/>
            <person name="Goff S.P."/>
            <person name="Metzger M.J."/>
        </authorList>
    </citation>
    <scope>NUCLEOTIDE SEQUENCE</scope>
    <source>
        <strain evidence="6">MELC-2E11</strain>
        <tissue evidence="6">Siphon/mantle</tissue>
    </source>
</reference>
<dbReference type="PANTHER" id="PTHR11662:SF399">
    <property type="entry name" value="FI19708P1-RELATED"/>
    <property type="match status" value="1"/>
</dbReference>
<evidence type="ECO:0000256" key="3">
    <source>
        <dbReference type="ARBA" id="ARBA00022989"/>
    </source>
</evidence>
<accession>A0ABY7E4U9</accession>
<dbReference type="EMBL" id="CP111015">
    <property type="protein sequence ID" value="WAR03992.1"/>
    <property type="molecule type" value="Genomic_DNA"/>
</dbReference>
<sequence>MKQKVIDGTGYEIVKKKQDDSKDESSHLPTDKVPVNGVCCPSRLILAGMGFWYGVLGYGLSTNMSVAIVCMAKLPNGNASFSRNQTININWTDRIQRVTSVYQIQTNISIANSHLSSCESVDAEQFSSETAEFEWSKKTQSLILSGFFYGYVVTQIPGGWMATRFGGKIVIGLSMALASLFTLMMPMIARASPYAVFVNRIAIGISCKMSSPWRDICTYTPAIAVVVTHACDTCTYYLILTCLPQYLKEVLKFDIQTNGLYSALPWISMLIGVILAGIGADSLRAKGWISVTNVRKLFQVSASIGVAVFLCVPGFLTCDQRGLVIACLCACTMLEGLGFGAGYTCNWVDMSPRFASLLFAVSNTVASIPGIVVPVIVAELTENQTSEDWRVVLVGASVISVLGALVYGMFSSSDLAPWSEHEYDESEVEPTDSKLFLETSA</sequence>
<dbReference type="Gene3D" id="1.20.1250.20">
    <property type="entry name" value="MFS general substrate transporter like domains"/>
    <property type="match status" value="1"/>
</dbReference>
<dbReference type="SUPFAM" id="SSF103473">
    <property type="entry name" value="MFS general substrate transporter"/>
    <property type="match status" value="2"/>
</dbReference>
<feature type="transmembrane region" description="Helical" evidence="5">
    <location>
        <begin position="357"/>
        <end position="377"/>
    </location>
</feature>
<protein>
    <submittedName>
        <fullName evidence="6">S17A5-like protein</fullName>
    </submittedName>
</protein>
<dbReference type="Proteomes" id="UP001164746">
    <property type="component" value="Chromosome 4"/>
</dbReference>
<comment type="subcellular location">
    <subcellularLocation>
        <location evidence="1">Membrane</location>
        <topology evidence="1">Multi-pass membrane protein</topology>
    </subcellularLocation>
</comment>
<keyword evidence="2 5" id="KW-0812">Transmembrane</keyword>
<feature type="transmembrane region" description="Helical" evidence="5">
    <location>
        <begin position="216"/>
        <end position="239"/>
    </location>
</feature>
<evidence type="ECO:0000313" key="7">
    <source>
        <dbReference type="Proteomes" id="UP001164746"/>
    </source>
</evidence>
<feature type="transmembrane region" description="Helical" evidence="5">
    <location>
        <begin position="169"/>
        <end position="189"/>
    </location>
</feature>
<evidence type="ECO:0000256" key="5">
    <source>
        <dbReference type="SAM" id="Phobius"/>
    </source>
</evidence>
<evidence type="ECO:0000313" key="6">
    <source>
        <dbReference type="EMBL" id="WAR03992.1"/>
    </source>
</evidence>
<keyword evidence="7" id="KW-1185">Reference proteome</keyword>
<proteinExistence type="predicted"/>
<feature type="transmembrane region" description="Helical" evidence="5">
    <location>
        <begin position="142"/>
        <end position="163"/>
    </location>
</feature>
<dbReference type="InterPro" id="IPR011701">
    <property type="entry name" value="MFS"/>
</dbReference>